<evidence type="ECO:0000313" key="3">
    <source>
        <dbReference type="Proteomes" id="UP000244005"/>
    </source>
</evidence>
<dbReference type="Proteomes" id="UP000244005">
    <property type="component" value="Unassembled WGS sequence"/>
</dbReference>
<evidence type="ECO:0000313" key="2">
    <source>
        <dbReference type="EMBL" id="PTQ43216.1"/>
    </source>
</evidence>
<gene>
    <name evidence="2" type="ORF">MARPO_0026s0089</name>
</gene>
<feature type="region of interest" description="Disordered" evidence="1">
    <location>
        <begin position="181"/>
        <end position="219"/>
    </location>
</feature>
<feature type="compositionally biased region" description="Basic and acidic residues" evidence="1">
    <location>
        <begin position="190"/>
        <end position="207"/>
    </location>
</feature>
<dbReference type="EMBL" id="KZ772698">
    <property type="protein sequence ID" value="PTQ43216.1"/>
    <property type="molecule type" value="Genomic_DNA"/>
</dbReference>
<protein>
    <submittedName>
        <fullName evidence="2">Uncharacterized protein</fullName>
    </submittedName>
</protein>
<evidence type="ECO:0000256" key="1">
    <source>
        <dbReference type="SAM" id="MobiDB-lite"/>
    </source>
</evidence>
<feature type="region of interest" description="Disordered" evidence="1">
    <location>
        <begin position="1"/>
        <end position="23"/>
    </location>
</feature>
<reference evidence="3" key="1">
    <citation type="journal article" date="2017" name="Cell">
        <title>Insights into land plant evolution garnered from the Marchantia polymorpha genome.</title>
        <authorList>
            <person name="Bowman J.L."/>
            <person name="Kohchi T."/>
            <person name="Yamato K.T."/>
            <person name="Jenkins J."/>
            <person name="Shu S."/>
            <person name="Ishizaki K."/>
            <person name="Yamaoka S."/>
            <person name="Nishihama R."/>
            <person name="Nakamura Y."/>
            <person name="Berger F."/>
            <person name="Adam C."/>
            <person name="Aki S.S."/>
            <person name="Althoff F."/>
            <person name="Araki T."/>
            <person name="Arteaga-Vazquez M.A."/>
            <person name="Balasubrmanian S."/>
            <person name="Barry K."/>
            <person name="Bauer D."/>
            <person name="Boehm C.R."/>
            <person name="Briginshaw L."/>
            <person name="Caballero-Perez J."/>
            <person name="Catarino B."/>
            <person name="Chen F."/>
            <person name="Chiyoda S."/>
            <person name="Chovatia M."/>
            <person name="Davies K.M."/>
            <person name="Delmans M."/>
            <person name="Demura T."/>
            <person name="Dierschke T."/>
            <person name="Dolan L."/>
            <person name="Dorantes-Acosta A.E."/>
            <person name="Eklund D.M."/>
            <person name="Florent S.N."/>
            <person name="Flores-Sandoval E."/>
            <person name="Fujiyama A."/>
            <person name="Fukuzawa H."/>
            <person name="Galik B."/>
            <person name="Grimanelli D."/>
            <person name="Grimwood J."/>
            <person name="Grossniklaus U."/>
            <person name="Hamada T."/>
            <person name="Haseloff J."/>
            <person name="Hetherington A.J."/>
            <person name="Higo A."/>
            <person name="Hirakawa Y."/>
            <person name="Hundley H.N."/>
            <person name="Ikeda Y."/>
            <person name="Inoue K."/>
            <person name="Inoue S.I."/>
            <person name="Ishida S."/>
            <person name="Jia Q."/>
            <person name="Kakita M."/>
            <person name="Kanazawa T."/>
            <person name="Kawai Y."/>
            <person name="Kawashima T."/>
            <person name="Kennedy M."/>
            <person name="Kinose K."/>
            <person name="Kinoshita T."/>
            <person name="Kohara Y."/>
            <person name="Koide E."/>
            <person name="Komatsu K."/>
            <person name="Kopischke S."/>
            <person name="Kubo M."/>
            <person name="Kyozuka J."/>
            <person name="Lagercrantz U."/>
            <person name="Lin S.S."/>
            <person name="Lindquist E."/>
            <person name="Lipzen A.M."/>
            <person name="Lu C.W."/>
            <person name="De Luna E."/>
            <person name="Martienssen R.A."/>
            <person name="Minamino N."/>
            <person name="Mizutani M."/>
            <person name="Mizutani M."/>
            <person name="Mochizuki N."/>
            <person name="Monte I."/>
            <person name="Mosher R."/>
            <person name="Nagasaki H."/>
            <person name="Nakagami H."/>
            <person name="Naramoto S."/>
            <person name="Nishitani K."/>
            <person name="Ohtani M."/>
            <person name="Okamoto T."/>
            <person name="Okumura M."/>
            <person name="Phillips J."/>
            <person name="Pollak B."/>
            <person name="Reinders A."/>
            <person name="Rovekamp M."/>
            <person name="Sano R."/>
            <person name="Sawa S."/>
            <person name="Schmid M.W."/>
            <person name="Shirakawa M."/>
            <person name="Solano R."/>
            <person name="Spunde A."/>
            <person name="Suetsugu N."/>
            <person name="Sugano S."/>
            <person name="Sugiyama A."/>
            <person name="Sun R."/>
            <person name="Suzuki Y."/>
            <person name="Takenaka M."/>
            <person name="Takezawa D."/>
            <person name="Tomogane H."/>
            <person name="Tsuzuki M."/>
            <person name="Ueda T."/>
            <person name="Umeda M."/>
            <person name="Ward J.M."/>
            <person name="Watanabe Y."/>
            <person name="Yazaki K."/>
            <person name="Yokoyama R."/>
            <person name="Yoshitake Y."/>
            <person name="Yotsui I."/>
            <person name="Zachgo S."/>
            <person name="Schmutz J."/>
        </authorList>
    </citation>
    <scope>NUCLEOTIDE SEQUENCE [LARGE SCALE GENOMIC DNA]</scope>
    <source>
        <strain evidence="3">Tak-1</strain>
    </source>
</reference>
<organism evidence="2 3">
    <name type="scientific">Marchantia polymorpha</name>
    <name type="common">Common liverwort</name>
    <name type="synonym">Marchantia aquatica</name>
    <dbReference type="NCBI Taxonomy" id="3197"/>
    <lineage>
        <taxon>Eukaryota</taxon>
        <taxon>Viridiplantae</taxon>
        <taxon>Streptophyta</taxon>
        <taxon>Embryophyta</taxon>
        <taxon>Marchantiophyta</taxon>
        <taxon>Marchantiopsida</taxon>
        <taxon>Marchantiidae</taxon>
        <taxon>Marchantiales</taxon>
        <taxon>Marchantiaceae</taxon>
        <taxon>Marchantia</taxon>
    </lineage>
</organism>
<dbReference type="AlphaFoldDB" id="A0A2R6XAT5"/>
<accession>A0A2R6XAT5</accession>
<keyword evidence="3" id="KW-1185">Reference proteome</keyword>
<dbReference type="Gramene" id="Mp2g12830.1">
    <property type="protein sequence ID" value="Mp2g12830.1.cds1"/>
    <property type="gene ID" value="Mp2g12830"/>
</dbReference>
<sequence length="219" mass="24675">MAGRLGKRPGLSTVPRPPGVHFRPHRRHSPLLVSCSQCPLISFISPRLGLANLRSCCCRRRCCSQSPGRLWMPVVSGVCCSLQLTAKTFSRPFCLFDSPQFPTPSSGPEMLGRHWHLLSAAFESRMMVSCKEMNESERGFGFMPSTKFMCQFEGSGIFCVDHGIILLINLRLEVHEARMLQTRRGHRSSRAREERNKHPRKLEEDISIKASSRLLGHGS</sequence>
<proteinExistence type="predicted"/>
<name>A0A2R6XAT5_MARPO</name>